<feature type="domain" description="M23ase beta-sheet core" evidence="2">
    <location>
        <begin position="280"/>
        <end position="375"/>
    </location>
</feature>
<dbReference type="PANTHER" id="PTHR21666:SF270">
    <property type="entry name" value="MUREIN HYDROLASE ACTIVATOR ENVC"/>
    <property type="match status" value="1"/>
</dbReference>
<dbReference type="SUPFAM" id="SSF51261">
    <property type="entry name" value="Duplicated hybrid motif"/>
    <property type="match status" value="1"/>
</dbReference>
<protein>
    <submittedName>
        <fullName evidence="3">Unannotated protein</fullName>
    </submittedName>
</protein>
<dbReference type="CDD" id="cd12797">
    <property type="entry name" value="M23_peptidase"/>
    <property type="match status" value="1"/>
</dbReference>
<reference evidence="3" key="1">
    <citation type="submission" date="2020-05" db="EMBL/GenBank/DDBJ databases">
        <authorList>
            <person name="Chiriac C."/>
            <person name="Salcher M."/>
            <person name="Ghai R."/>
            <person name="Kavagutti S V."/>
        </authorList>
    </citation>
    <scope>NUCLEOTIDE SEQUENCE</scope>
</reference>
<feature type="region of interest" description="Disordered" evidence="1">
    <location>
        <begin position="1"/>
        <end position="46"/>
    </location>
</feature>
<feature type="compositionally biased region" description="Basic and acidic residues" evidence="1">
    <location>
        <begin position="1"/>
        <end position="15"/>
    </location>
</feature>
<dbReference type="InterPro" id="IPR011055">
    <property type="entry name" value="Dup_hybrid_motif"/>
</dbReference>
<dbReference type="Pfam" id="PF01551">
    <property type="entry name" value="Peptidase_M23"/>
    <property type="match status" value="1"/>
</dbReference>
<organism evidence="3">
    <name type="scientific">freshwater metagenome</name>
    <dbReference type="NCBI Taxonomy" id="449393"/>
    <lineage>
        <taxon>unclassified sequences</taxon>
        <taxon>metagenomes</taxon>
        <taxon>ecological metagenomes</taxon>
    </lineage>
</organism>
<evidence type="ECO:0000259" key="2">
    <source>
        <dbReference type="Pfam" id="PF01551"/>
    </source>
</evidence>
<gene>
    <name evidence="3" type="ORF">UFOPK2579_00429</name>
</gene>
<dbReference type="PANTHER" id="PTHR21666">
    <property type="entry name" value="PEPTIDASE-RELATED"/>
    <property type="match status" value="1"/>
</dbReference>
<dbReference type="Gene3D" id="2.70.70.10">
    <property type="entry name" value="Glucose Permease (Domain IIA)"/>
    <property type="match status" value="1"/>
</dbReference>
<dbReference type="InterPro" id="IPR050570">
    <property type="entry name" value="Cell_wall_metabolism_enzyme"/>
</dbReference>
<proteinExistence type="predicted"/>
<name>A0A6J6NXF4_9ZZZZ</name>
<accession>A0A6J6NXF4</accession>
<dbReference type="AlphaFoldDB" id="A0A6J6NXF4"/>
<dbReference type="GO" id="GO:0004222">
    <property type="term" value="F:metalloendopeptidase activity"/>
    <property type="evidence" value="ECO:0007669"/>
    <property type="project" value="TreeGrafter"/>
</dbReference>
<evidence type="ECO:0000313" key="3">
    <source>
        <dbReference type="EMBL" id="CAB4691309.1"/>
    </source>
</evidence>
<dbReference type="InterPro" id="IPR016047">
    <property type="entry name" value="M23ase_b-sheet_dom"/>
</dbReference>
<dbReference type="EMBL" id="CAEZXR010000033">
    <property type="protein sequence ID" value="CAB4691309.1"/>
    <property type="molecule type" value="Genomic_DNA"/>
</dbReference>
<sequence length="386" mass="39749">MGHHRAEVPDTRRGPSETLQDSPSARPAPQPDPAPYVGRRVARPAGDTLVQEAPAAPYVGRRVARPAEPAPSLIDTATIARVLAELEPVDQTTSFVSDDTEVLPLRRADLRASATLARTGETTTTLRPAVPGKRRAVKTTTRSPFARRLPSAPILVGIAALAISAAGAISASHTQLVDGPARFGQIGAMNGSGGVASVDADGRIVISRDSRRDALGDATGTAVPPIEAQAAQHNAAVAGLAAKAEKRAADLAANRWVLPVDPAYYRLTATFGEYGLWSSYHTGLDFAADPGTPIMAIAGGTVTSTGFDGAYGNKTVITLADGTELWFCHQTSINVSPGDVVSAGQVIGTVGSTGHVTGPHVHIEVRPGGGDPVDPYAALVANGVTP</sequence>
<evidence type="ECO:0000256" key="1">
    <source>
        <dbReference type="SAM" id="MobiDB-lite"/>
    </source>
</evidence>